<feature type="transmembrane region" description="Helical" evidence="1">
    <location>
        <begin position="153"/>
        <end position="177"/>
    </location>
</feature>
<comment type="caution">
    <text evidence="2">The sequence shown here is derived from an EMBL/GenBank/DDBJ whole genome shotgun (WGS) entry which is preliminary data.</text>
</comment>
<reference evidence="2 3" key="1">
    <citation type="submission" date="2009-01" db="EMBL/GenBank/DDBJ databases">
        <authorList>
            <person name="Qin X."/>
            <person name="Bachman B."/>
            <person name="Battles P."/>
            <person name="Bell A."/>
            <person name="Bess C."/>
            <person name="Bickham C."/>
            <person name="Chaboub L."/>
            <person name="Chen D."/>
            <person name="Coyle M."/>
            <person name="Deiros D.R."/>
            <person name="Dinh H."/>
            <person name="Forbes L."/>
            <person name="Fowler G."/>
            <person name="Francisco L."/>
            <person name="Fu Q."/>
            <person name="Gubbala S."/>
            <person name="Hale W."/>
            <person name="Han Y."/>
            <person name="Hemphill L."/>
            <person name="Highlander S.K."/>
            <person name="Hirani K."/>
            <person name="Hogues M."/>
            <person name="Jackson L."/>
            <person name="Jakkamsetti A."/>
            <person name="Javaid M."/>
            <person name="Jiang H."/>
            <person name="Korchina V."/>
            <person name="Kovar C."/>
            <person name="Lara F."/>
            <person name="Lee S."/>
            <person name="Mata R."/>
            <person name="Mathew T."/>
            <person name="Moen C."/>
            <person name="Morales K."/>
            <person name="Munidasa M."/>
            <person name="Nazareth L."/>
            <person name="Ngo R."/>
            <person name="Nguyen L."/>
            <person name="Okwuonu G."/>
            <person name="Ongeri F."/>
            <person name="Patil S."/>
            <person name="Petrosino J."/>
            <person name="Pham C."/>
            <person name="Pham P."/>
            <person name="Pu L.-L."/>
            <person name="Puazo M."/>
            <person name="Raj R."/>
            <person name="Reid J."/>
            <person name="Rouhana J."/>
            <person name="Saada N."/>
            <person name="Shang Y."/>
            <person name="Simmons D."/>
            <person name="Thornton R."/>
            <person name="Warren J."/>
            <person name="Weissenberger G."/>
            <person name="Zhang J."/>
            <person name="Zhang L."/>
            <person name="Zhou C."/>
            <person name="Zhu D."/>
            <person name="Muzny D."/>
            <person name="Worley K."/>
            <person name="Gibbs R."/>
        </authorList>
    </citation>
    <scope>NUCLEOTIDE SEQUENCE [LARGE SCALE GENOMIC DNA]</scope>
    <source>
        <strain evidence="2 3">DSM 15436</strain>
    </source>
</reference>
<dbReference type="HOGENOM" id="CLU_019122_1_1_11"/>
<dbReference type="Proteomes" id="UP000010301">
    <property type="component" value="Unassembled WGS sequence"/>
</dbReference>
<feature type="transmembrane region" description="Helical" evidence="1">
    <location>
        <begin position="117"/>
        <end position="141"/>
    </location>
</feature>
<feature type="transmembrane region" description="Helical" evidence="1">
    <location>
        <begin position="320"/>
        <end position="342"/>
    </location>
</feature>
<protein>
    <recommendedName>
        <fullName evidence="4">Efflux ABC transporter, permease protein</fullName>
    </recommendedName>
</protein>
<evidence type="ECO:0008006" key="4">
    <source>
        <dbReference type="Google" id="ProtNLM"/>
    </source>
</evidence>
<organism evidence="2 3">
    <name type="scientific">Gleimia coleocanis DSM 15436</name>
    <dbReference type="NCBI Taxonomy" id="525245"/>
    <lineage>
        <taxon>Bacteria</taxon>
        <taxon>Bacillati</taxon>
        <taxon>Actinomycetota</taxon>
        <taxon>Actinomycetes</taxon>
        <taxon>Actinomycetales</taxon>
        <taxon>Actinomycetaceae</taxon>
        <taxon>Gleimia</taxon>
    </lineage>
</organism>
<feature type="transmembrane region" description="Helical" evidence="1">
    <location>
        <begin position="280"/>
        <end position="300"/>
    </location>
</feature>
<feature type="transmembrane region" description="Helical" evidence="1">
    <location>
        <begin position="226"/>
        <end position="259"/>
    </location>
</feature>
<feature type="transmembrane region" description="Helical" evidence="1">
    <location>
        <begin position="198"/>
        <end position="220"/>
    </location>
</feature>
<sequence length="438" mass="46003">MKTLRTNLTILRRSRDKTTSLLTVIALALPHTVFLAVLGGVLMFKYRFDHPTNDLMKNGPHLGLAVFAAILLIIPALSMGAAAARLGLSRKAKTLATLRLVGISPAEARTAAVADTLLQALQGILTGSALYVVTLPVWTLLSFQDVQVTSSEMWMGVVQLTAAGLGMLILTALSALLAMQKVAITPLGVVKQNQTTRINKWSVTLTLVFFASWFLVAPFIMQGSVAAGLTVLLVFLSGNIALMNVIGVAAVTLLGRLIARVSRSASGMLAGRRLAADPKAVWRSFGALGLVAFLVGVLLPGMYSLFVLSDPSSADTEVTIIIHDLTLGLVLTMAISTVLAAISTAVQQAIRALDSASQRQALLRMGASKDFWVRARRAEVSYPAVIIIGGATLAGVAFASPVMSVGNILVAVAAAVLCALAALMLVLTAAETARLLEK</sequence>
<dbReference type="EMBL" id="ACFG01000037">
    <property type="protein sequence ID" value="EEH63266.1"/>
    <property type="molecule type" value="Genomic_DNA"/>
</dbReference>
<feature type="transmembrane region" description="Helical" evidence="1">
    <location>
        <begin position="64"/>
        <end position="84"/>
    </location>
</feature>
<dbReference type="STRING" id="525245.HMPREF0044_1505"/>
<feature type="transmembrane region" description="Helical" evidence="1">
    <location>
        <begin position="408"/>
        <end position="430"/>
    </location>
</feature>
<feature type="transmembrane region" description="Helical" evidence="1">
    <location>
        <begin position="380"/>
        <end position="402"/>
    </location>
</feature>
<evidence type="ECO:0000313" key="3">
    <source>
        <dbReference type="Proteomes" id="UP000010301"/>
    </source>
</evidence>
<keyword evidence="1" id="KW-0812">Transmembrane</keyword>
<keyword evidence="1" id="KW-1133">Transmembrane helix</keyword>
<name>C0W252_9ACTO</name>
<dbReference type="RefSeq" id="WP_006546964.1">
    <property type="nucleotide sequence ID" value="NZ_DS999544.1"/>
</dbReference>
<dbReference type="OrthoDB" id="5118998at2"/>
<proteinExistence type="predicted"/>
<dbReference type="eggNOG" id="COG0577">
    <property type="taxonomic scope" value="Bacteria"/>
</dbReference>
<accession>C0W252</accession>
<evidence type="ECO:0000256" key="1">
    <source>
        <dbReference type="SAM" id="Phobius"/>
    </source>
</evidence>
<feature type="transmembrane region" description="Helical" evidence="1">
    <location>
        <begin position="21"/>
        <end position="44"/>
    </location>
</feature>
<keyword evidence="3" id="KW-1185">Reference proteome</keyword>
<keyword evidence="1" id="KW-0472">Membrane</keyword>
<evidence type="ECO:0000313" key="2">
    <source>
        <dbReference type="EMBL" id="EEH63266.1"/>
    </source>
</evidence>
<dbReference type="AlphaFoldDB" id="C0W252"/>
<gene>
    <name evidence="2" type="ORF">HMPREF0044_1505</name>
</gene>